<keyword evidence="2" id="KW-1185">Reference proteome</keyword>
<proteinExistence type="predicted"/>
<dbReference type="RefSeq" id="WP_197315496.1">
    <property type="nucleotide sequence ID" value="NZ_JADZSC010000001.1"/>
</dbReference>
<evidence type="ECO:0000313" key="1">
    <source>
        <dbReference type="EMBL" id="MBH0228852.1"/>
    </source>
</evidence>
<dbReference type="Proteomes" id="UP000614490">
    <property type="component" value="Unassembled WGS sequence"/>
</dbReference>
<reference evidence="1 2" key="1">
    <citation type="journal article" date="2005" name="Int. J. Syst. Evol. Microbiol.">
        <title>Halobacillus yeomjeoni sp. nov., isolated from a marine solar saltern in Korea.</title>
        <authorList>
            <person name="Yoon J.H."/>
            <person name="Kang S.J."/>
            <person name="Lee C.H."/>
            <person name="Oh H.W."/>
            <person name="Oh T.K."/>
        </authorList>
    </citation>
    <scope>NUCLEOTIDE SEQUENCE [LARGE SCALE GENOMIC DNA]</scope>
    <source>
        <strain evidence="1 2">KCTC 3957</strain>
    </source>
</reference>
<comment type="caution">
    <text evidence="1">The sequence shown here is derived from an EMBL/GenBank/DDBJ whole genome shotgun (WGS) entry which is preliminary data.</text>
</comment>
<evidence type="ECO:0000313" key="2">
    <source>
        <dbReference type="Proteomes" id="UP000614490"/>
    </source>
</evidence>
<accession>A0A931MTQ0</accession>
<gene>
    <name evidence="1" type="ORF">H0267_01390</name>
</gene>
<protein>
    <submittedName>
        <fullName evidence="1">Uncharacterized protein</fullName>
    </submittedName>
</protein>
<dbReference type="AlphaFoldDB" id="A0A931MTQ0"/>
<dbReference type="EMBL" id="JADZSC010000001">
    <property type="protein sequence ID" value="MBH0228852.1"/>
    <property type="molecule type" value="Genomic_DNA"/>
</dbReference>
<sequence>MGAQRNLSAVLSDLLIAANHCSSSIHQVLNALQSETHMSEVQRHMNRKTTKYFIEALDSLQEIRKLSLRKKSLYDLDGLLNLGNSEKYDSLQPVFSEFEHFDLHYGGIKITTPSSEACNYDYILNRQLHHTYINKSLPASPWLSKRVKGRKESG</sequence>
<name>A0A931MTQ0_9BACI</name>
<organism evidence="1 2">
    <name type="scientific">Halobacillus yeomjeoni</name>
    <dbReference type="NCBI Taxonomy" id="311194"/>
    <lineage>
        <taxon>Bacteria</taxon>
        <taxon>Bacillati</taxon>
        <taxon>Bacillota</taxon>
        <taxon>Bacilli</taxon>
        <taxon>Bacillales</taxon>
        <taxon>Bacillaceae</taxon>
        <taxon>Halobacillus</taxon>
    </lineage>
</organism>